<feature type="region of interest" description="Disordered" evidence="1">
    <location>
        <begin position="364"/>
        <end position="434"/>
    </location>
</feature>
<feature type="compositionally biased region" description="Pro residues" evidence="1">
    <location>
        <begin position="25"/>
        <end position="34"/>
    </location>
</feature>
<dbReference type="EMBL" id="AZIL01000430">
    <property type="protein sequence ID" value="EWM27546.1"/>
    <property type="molecule type" value="Genomic_DNA"/>
</dbReference>
<protein>
    <recommendedName>
        <fullName evidence="5">Transmembrane protein</fullName>
    </recommendedName>
</protein>
<dbReference type="Proteomes" id="UP000019335">
    <property type="component" value="Chromosome 6"/>
</dbReference>
<feature type="transmembrane region" description="Helical" evidence="2">
    <location>
        <begin position="178"/>
        <end position="196"/>
    </location>
</feature>
<reference evidence="3 4" key="1">
    <citation type="journal article" date="2014" name="Mol. Plant">
        <title>Chromosome Scale Genome Assembly and Transcriptome Profiling of Nannochloropsis gaditana in Nitrogen Depletion.</title>
        <authorList>
            <person name="Corteggiani Carpinelli E."/>
            <person name="Telatin A."/>
            <person name="Vitulo N."/>
            <person name="Forcato C."/>
            <person name="D'Angelo M."/>
            <person name="Schiavon R."/>
            <person name="Vezzi A."/>
            <person name="Giacometti G.M."/>
            <person name="Morosinotto T."/>
            <person name="Valle G."/>
        </authorList>
    </citation>
    <scope>NUCLEOTIDE SEQUENCE [LARGE SCALE GENOMIC DNA]</scope>
    <source>
        <strain evidence="3 4">B-31</strain>
    </source>
</reference>
<feature type="compositionally biased region" description="Basic and acidic residues" evidence="1">
    <location>
        <begin position="60"/>
        <end position="76"/>
    </location>
</feature>
<feature type="compositionally biased region" description="Basic and acidic residues" evidence="1">
    <location>
        <begin position="416"/>
        <end position="425"/>
    </location>
</feature>
<keyword evidence="2" id="KW-0812">Transmembrane</keyword>
<feature type="transmembrane region" description="Helical" evidence="2">
    <location>
        <begin position="305"/>
        <end position="326"/>
    </location>
</feature>
<evidence type="ECO:0000313" key="4">
    <source>
        <dbReference type="Proteomes" id="UP000019335"/>
    </source>
</evidence>
<sequence length="434" mass="46824">MVDEQPPAPRAPLSSSAASSSPGPQILPPPPPSPSFARSRDATRIHNPVRTHSFSIQRTIPDKMAGDPSKHQKEMHQQQAFWGNLRIEIEPPYQGKPPEWHTEQSDSTSIPAYLSESPSETDLSQIEGGDEAFPSRGPEPPAVRMVTTCISSALLATGGAQSSLQIAMFIQLHFISSWWSGAFSALIGAVGLSSRWECPRMAFRILTFVGVLLNAVAAVIDARIAHVLRGSEVFCGPPSKATGGASSVSLQDWCALEPEDLAVLSCACIIPGESPGSSKACLAFHGRAPEAGSQCYASASLLQRFLSASTGLCWALATICLCAYLFRLALTCRYCLILVLSRSSSFRLVPKRWRAKSAKSADRKVVAGSETGAEGKKREDPNHPQITYEKMEEGERAPPRAAGRDGGNLARHGSRGQRDVRDAYYLRDAPMPCR</sequence>
<proteinExistence type="predicted"/>
<feature type="compositionally biased region" description="Polar residues" evidence="1">
    <location>
        <begin position="105"/>
        <end position="124"/>
    </location>
</feature>
<evidence type="ECO:0000313" key="3">
    <source>
        <dbReference type="EMBL" id="EWM27546.1"/>
    </source>
</evidence>
<dbReference type="OrthoDB" id="10367283at2759"/>
<dbReference type="AlphaFoldDB" id="W7U3R2"/>
<keyword evidence="4" id="KW-1185">Reference proteome</keyword>
<keyword evidence="2" id="KW-1133">Transmembrane helix</keyword>
<feature type="region of interest" description="Disordered" evidence="1">
    <location>
        <begin position="1"/>
        <end position="78"/>
    </location>
</feature>
<feature type="compositionally biased region" description="Low complexity" evidence="1">
    <location>
        <begin position="11"/>
        <end position="24"/>
    </location>
</feature>
<gene>
    <name evidence="3" type="ORF">Naga_100015g54</name>
</gene>
<comment type="caution">
    <text evidence="3">The sequence shown here is derived from an EMBL/GenBank/DDBJ whole genome shotgun (WGS) entry which is preliminary data.</text>
</comment>
<feature type="compositionally biased region" description="Basic and acidic residues" evidence="1">
    <location>
        <begin position="373"/>
        <end position="382"/>
    </location>
</feature>
<organism evidence="3 4">
    <name type="scientific">Nannochloropsis gaditana</name>
    <dbReference type="NCBI Taxonomy" id="72520"/>
    <lineage>
        <taxon>Eukaryota</taxon>
        <taxon>Sar</taxon>
        <taxon>Stramenopiles</taxon>
        <taxon>Ochrophyta</taxon>
        <taxon>Eustigmatophyceae</taxon>
        <taxon>Eustigmatales</taxon>
        <taxon>Monodopsidaceae</taxon>
        <taxon>Nannochloropsis</taxon>
    </lineage>
</organism>
<feature type="compositionally biased region" description="Basic and acidic residues" evidence="1">
    <location>
        <begin position="389"/>
        <end position="398"/>
    </location>
</feature>
<keyword evidence="2" id="KW-0472">Membrane</keyword>
<feature type="region of interest" description="Disordered" evidence="1">
    <location>
        <begin position="92"/>
        <end position="138"/>
    </location>
</feature>
<evidence type="ECO:0000256" key="2">
    <source>
        <dbReference type="SAM" id="Phobius"/>
    </source>
</evidence>
<feature type="compositionally biased region" description="Pro residues" evidence="1">
    <location>
        <begin position="1"/>
        <end position="10"/>
    </location>
</feature>
<evidence type="ECO:0000256" key="1">
    <source>
        <dbReference type="SAM" id="MobiDB-lite"/>
    </source>
</evidence>
<name>W7U3R2_9STRA</name>
<accession>W7U3R2</accession>
<feature type="transmembrane region" description="Helical" evidence="2">
    <location>
        <begin position="202"/>
        <end position="220"/>
    </location>
</feature>
<evidence type="ECO:0008006" key="5">
    <source>
        <dbReference type="Google" id="ProtNLM"/>
    </source>
</evidence>